<comment type="caution">
    <text evidence="1">The sequence shown here is derived from an EMBL/GenBank/DDBJ whole genome shotgun (WGS) entry which is preliminary data.</text>
</comment>
<gene>
    <name evidence="1" type="ORF">STAS_03135</name>
</gene>
<organism evidence="1 2">
    <name type="scientific">Striga asiatica</name>
    <name type="common">Asiatic witchweed</name>
    <name type="synonym">Buchnera asiatica</name>
    <dbReference type="NCBI Taxonomy" id="4170"/>
    <lineage>
        <taxon>Eukaryota</taxon>
        <taxon>Viridiplantae</taxon>
        <taxon>Streptophyta</taxon>
        <taxon>Embryophyta</taxon>
        <taxon>Tracheophyta</taxon>
        <taxon>Spermatophyta</taxon>
        <taxon>Magnoliopsida</taxon>
        <taxon>eudicotyledons</taxon>
        <taxon>Gunneridae</taxon>
        <taxon>Pentapetalae</taxon>
        <taxon>asterids</taxon>
        <taxon>lamiids</taxon>
        <taxon>Lamiales</taxon>
        <taxon>Orobanchaceae</taxon>
        <taxon>Buchnereae</taxon>
        <taxon>Striga</taxon>
    </lineage>
</organism>
<keyword evidence="2" id="KW-1185">Reference proteome</keyword>
<feature type="non-terminal residue" evidence="1">
    <location>
        <position position="348"/>
    </location>
</feature>
<reference evidence="2" key="1">
    <citation type="journal article" date="2019" name="Curr. Biol.">
        <title>Genome Sequence of Striga asiatica Provides Insight into the Evolution of Plant Parasitism.</title>
        <authorList>
            <person name="Yoshida S."/>
            <person name="Kim S."/>
            <person name="Wafula E.K."/>
            <person name="Tanskanen J."/>
            <person name="Kim Y.M."/>
            <person name="Honaas L."/>
            <person name="Yang Z."/>
            <person name="Spallek T."/>
            <person name="Conn C.E."/>
            <person name="Ichihashi Y."/>
            <person name="Cheong K."/>
            <person name="Cui S."/>
            <person name="Der J.P."/>
            <person name="Gundlach H."/>
            <person name="Jiao Y."/>
            <person name="Hori C."/>
            <person name="Ishida J.K."/>
            <person name="Kasahara H."/>
            <person name="Kiba T."/>
            <person name="Kim M.S."/>
            <person name="Koo N."/>
            <person name="Laohavisit A."/>
            <person name="Lee Y.H."/>
            <person name="Lumba S."/>
            <person name="McCourt P."/>
            <person name="Mortimer J.C."/>
            <person name="Mutuku J.M."/>
            <person name="Nomura T."/>
            <person name="Sasaki-Sekimoto Y."/>
            <person name="Seto Y."/>
            <person name="Wang Y."/>
            <person name="Wakatake T."/>
            <person name="Sakakibara H."/>
            <person name="Demura T."/>
            <person name="Yamaguchi S."/>
            <person name="Yoneyama K."/>
            <person name="Manabe R.I."/>
            <person name="Nelson D.C."/>
            <person name="Schulman A.H."/>
            <person name="Timko M.P."/>
            <person name="dePamphilis C.W."/>
            <person name="Choi D."/>
            <person name="Shirasu K."/>
        </authorList>
    </citation>
    <scope>NUCLEOTIDE SEQUENCE [LARGE SCALE GENOMIC DNA]</scope>
    <source>
        <strain evidence="2">cv. UVA1</strain>
    </source>
</reference>
<dbReference type="EMBL" id="BKCP01001891">
    <property type="protein sequence ID" value="GER27425.1"/>
    <property type="molecule type" value="Genomic_DNA"/>
</dbReference>
<name>A0A5A7P3L0_STRAF</name>
<proteinExistence type="predicted"/>
<dbReference type="Proteomes" id="UP000325081">
    <property type="component" value="Unassembled WGS sequence"/>
</dbReference>
<protein>
    <submittedName>
        <fullName evidence="1">5-formaminoimidazole-4-carboxamide-1-(Beta)-D-ribofuranosyl 5'-monophosphate synthetase</fullName>
    </submittedName>
</protein>
<dbReference type="AlphaFoldDB" id="A0A5A7P3L0"/>
<evidence type="ECO:0000313" key="2">
    <source>
        <dbReference type="Proteomes" id="UP000325081"/>
    </source>
</evidence>
<evidence type="ECO:0000313" key="1">
    <source>
        <dbReference type="EMBL" id="GER27425.1"/>
    </source>
</evidence>
<sequence>MADNIADSEDVAGDRGSQFGQNLQKIWIANGKKKLPIEFDIVGKSWLPVGSIQKLYALIGLGICPGKETKKRFQTSKGNYTKLSSCYFALFHLSLLKLSPFLINSRSIFIYTAPLRRDCSRTLSWVLQEKNLKIVPRLLVLIETLLVKNSNNVSTCLASLNSFKHKYSCFQGSKRLVAHSMDWLHLIQFNKLQEELVFIAVGRDPSFIALLKEMHTDKENGKWVNKAAESDYSLLLQARESARLSSPNNIVDERAIMREVFGTRRGNECGFGWILKGSKSSAIHDIPESSITSNTTRKYTQGATPNVERYVNLLKEALARLKAKVEIYVDEEEEKDAQFIYHENENKQ</sequence>
<accession>A0A5A7P3L0</accession>